<dbReference type="AlphaFoldDB" id="A0A9D2JW03"/>
<feature type="transmembrane region" description="Helical" evidence="8">
    <location>
        <begin position="253"/>
        <end position="271"/>
    </location>
</feature>
<dbReference type="PANTHER" id="PTHR36838">
    <property type="entry name" value="AUXIN EFFLUX CARRIER FAMILY PROTEIN"/>
    <property type="match status" value="1"/>
</dbReference>
<evidence type="ECO:0000256" key="8">
    <source>
        <dbReference type="SAM" id="Phobius"/>
    </source>
</evidence>
<evidence type="ECO:0000313" key="9">
    <source>
        <dbReference type="EMBL" id="HIZ68723.1"/>
    </source>
</evidence>
<dbReference type="InterPro" id="IPR004776">
    <property type="entry name" value="Mem_transp_PIN-like"/>
</dbReference>
<dbReference type="GO" id="GO:0055085">
    <property type="term" value="P:transmembrane transport"/>
    <property type="evidence" value="ECO:0007669"/>
    <property type="project" value="InterPro"/>
</dbReference>
<feature type="transmembrane region" description="Helical" evidence="8">
    <location>
        <begin position="96"/>
        <end position="118"/>
    </location>
</feature>
<protein>
    <submittedName>
        <fullName evidence="9">AEC family transporter</fullName>
    </submittedName>
</protein>
<keyword evidence="4" id="KW-1003">Cell membrane</keyword>
<reference evidence="9" key="2">
    <citation type="submission" date="2021-04" db="EMBL/GenBank/DDBJ databases">
        <authorList>
            <person name="Gilroy R."/>
        </authorList>
    </citation>
    <scope>NUCLEOTIDE SEQUENCE</scope>
    <source>
        <strain evidence="9">ChiHecec3B27-8219</strain>
    </source>
</reference>
<keyword evidence="6 8" id="KW-1133">Transmembrane helix</keyword>
<dbReference type="InterPro" id="IPR038770">
    <property type="entry name" value="Na+/solute_symporter_sf"/>
</dbReference>
<evidence type="ECO:0000256" key="6">
    <source>
        <dbReference type="ARBA" id="ARBA00022989"/>
    </source>
</evidence>
<proteinExistence type="inferred from homology"/>
<reference evidence="9" key="1">
    <citation type="journal article" date="2021" name="PeerJ">
        <title>Extensive microbial diversity within the chicken gut microbiome revealed by metagenomics and culture.</title>
        <authorList>
            <person name="Gilroy R."/>
            <person name="Ravi A."/>
            <person name="Getino M."/>
            <person name="Pursley I."/>
            <person name="Horton D.L."/>
            <person name="Alikhan N.F."/>
            <person name="Baker D."/>
            <person name="Gharbi K."/>
            <person name="Hall N."/>
            <person name="Watson M."/>
            <person name="Adriaenssens E.M."/>
            <person name="Foster-Nyarko E."/>
            <person name="Jarju S."/>
            <person name="Secka A."/>
            <person name="Antonio M."/>
            <person name="Oren A."/>
            <person name="Chaudhuri R.R."/>
            <person name="La Ragione R."/>
            <person name="Hildebrand F."/>
            <person name="Pallen M.J."/>
        </authorList>
    </citation>
    <scope>NUCLEOTIDE SEQUENCE</scope>
    <source>
        <strain evidence="9">ChiHecec3B27-8219</strain>
    </source>
</reference>
<evidence type="ECO:0000256" key="1">
    <source>
        <dbReference type="ARBA" id="ARBA00004651"/>
    </source>
</evidence>
<feature type="transmembrane region" description="Helical" evidence="8">
    <location>
        <begin position="63"/>
        <end position="84"/>
    </location>
</feature>
<feature type="transmembrane region" description="Helical" evidence="8">
    <location>
        <begin position="191"/>
        <end position="209"/>
    </location>
</feature>
<comment type="subcellular location">
    <subcellularLocation>
        <location evidence="1">Cell membrane</location>
        <topology evidence="1">Multi-pass membrane protein</topology>
    </subcellularLocation>
</comment>
<dbReference type="Gene3D" id="1.20.1530.20">
    <property type="match status" value="1"/>
</dbReference>
<feature type="transmembrane region" description="Helical" evidence="8">
    <location>
        <begin position="283"/>
        <end position="301"/>
    </location>
</feature>
<dbReference type="Proteomes" id="UP000824055">
    <property type="component" value="Unassembled WGS sequence"/>
</dbReference>
<organism evidence="9 10">
    <name type="scientific">Candidatus Prevotella avicola</name>
    <dbReference type="NCBI Taxonomy" id="2838738"/>
    <lineage>
        <taxon>Bacteria</taxon>
        <taxon>Pseudomonadati</taxon>
        <taxon>Bacteroidota</taxon>
        <taxon>Bacteroidia</taxon>
        <taxon>Bacteroidales</taxon>
        <taxon>Prevotellaceae</taxon>
        <taxon>Prevotella</taxon>
    </lineage>
</organism>
<keyword evidence="3" id="KW-0813">Transport</keyword>
<evidence type="ECO:0000256" key="2">
    <source>
        <dbReference type="ARBA" id="ARBA00010145"/>
    </source>
</evidence>
<gene>
    <name evidence="9" type="ORF">H9966_02390</name>
</gene>
<sequence length="302" mass="33032">MNGIEQQMVILFIIVVVGYILRKIGMMGEEFDGKLSNFVIDVACPCLILSSTMGDKLPDKHMILPLLLISCASYAILLLAAITLPKLLPIQKSSRGLYSFMITFGNVGFIGYPIVAAIFGPEAIFYAVILNFPNTFLVFTFGVSFIAGSSGKSSFNWKRLVSPAMICSYISILIVAMEWKVSPVISEPCRLLGNITIPGALLLIGSSMATIPVRELGGSRAIYMLSLLRLFLIPLLLFYIFNAIGFDHRVNAINTVVCAMPVASYGTLFCIRYHKDVTTMAEATFITTLLSLFSVPLLSLVL</sequence>
<dbReference type="EMBL" id="DXBE01000021">
    <property type="protein sequence ID" value="HIZ68723.1"/>
    <property type="molecule type" value="Genomic_DNA"/>
</dbReference>
<name>A0A9D2JW03_9BACT</name>
<dbReference type="PANTHER" id="PTHR36838:SF1">
    <property type="entry name" value="SLR1864 PROTEIN"/>
    <property type="match status" value="1"/>
</dbReference>
<accession>A0A9D2JW03</accession>
<evidence type="ECO:0000256" key="7">
    <source>
        <dbReference type="ARBA" id="ARBA00023136"/>
    </source>
</evidence>
<feature type="transmembrane region" description="Helical" evidence="8">
    <location>
        <begin position="160"/>
        <end position="179"/>
    </location>
</feature>
<evidence type="ECO:0000256" key="5">
    <source>
        <dbReference type="ARBA" id="ARBA00022692"/>
    </source>
</evidence>
<evidence type="ECO:0000256" key="4">
    <source>
        <dbReference type="ARBA" id="ARBA00022475"/>
    </source>
</evidence>
<feature type="transmembrane region" description="Helical" evidence="8">
    <location>
        <begin position="221"/>
        <end position="241"/>
    </location>
</feature>
<keyword evidence="7 8" id="KW-0472">Membrane</keyword>
<dbReference type="GO" id="GO:0005886">
    <property type="term" value="C:plasma membrane"/>
    <property type="evidence" value="ECO:0007669"/>
    <property type="project" value="UniProtKB-SubCell"/>
</dbReference>
<feature type="transmembrane region" description="Helical" evidence="8">
    <location>
        <begin position="6"/>
        <end position="22"/>
    </location>
</feature>
<comment type="similarity">
    <text evidence="2">Belongs to the auxin efflux carrier (TC 2.A.69) family.</text>
</comment>
<comment type="caution">
    <text evidence="9">The sequence shown here is derived from an EMBL/GenBank/DDBJ whole genome shotgun (WGS) entry which is preliminary data.</text>
</comment>
<feature type="transmembrane region" description="Helical" evidence="8">
    <location>
        <begin position="124"/>
        <end position="148"/>
    </location>
</feature>
<keyword evidence="5 8" id="KW-0812">Transmembrane</keyword>
<dbReference type="Pfam" id="PF03547">
    <property type="entry name" value="Mem_trans"/>
    <property type="match status" value="1"/>
</dbReference>
<evidence type="ECO:0000256" key="3">
    <source>
        <dbReference type="ARBA" id="ARBA00022448"/>
    </source>
</evidence>
<evidence type="ECO:0000313" key="10">
    <source>
        <dbReference type="Proteomes" id="UP000824055"/>
    </source>
</evidence>